<evidence type="ECO:0000313" key="1">
    <source>
        <dbReference type="EMBL" id="MUL36906.1"/>
    </source>
</evidence>
<organism evidence="1 2">
    <name type="scientific">Gloeocapsopsis dulcis AAB1 = 1H9</name>
    <dbReference type="NCBI Taxonomy" id="1433147"/>
    <lineage>
        <taxon>Bacteria</taxon>
        <taxon>Bacillati</taxon>
        <taxon>Cyanobacteriota</taxon>
        <taxon>Cyanophyceae</taxon>
        <taxon>Oscillatoriophycideae</taxon>
        <taxon>Chroococcales</taxon>
        <taxon>Chroococcaceae</taxon>
        <taxon>Gloeocapsopsis</taxon>
        <taxon>Gloeocapsopsis dulcis</taxon>
    </lineage>
</organism>
<name>A0A6N8FYB5_9CHRO</name>
<keyword evidence="2" id="KW-1185">Reference proteome</keyword>
<gene>
    <name evidence="1" type="ORF">BWI75_11250</name>
</gene>
<sequence>MNLQKLKATTYEIAEVKTIRQLKIKYEDLKALDMRRRSSWEQALAIAQQHQEKFASWLENPPDEYKELFAEIDRVSGDYDNQLALLKQKQQAVISIADDLEGLADEIYDEGDRLKQEVEIARQIAQQADLN</sequence>
<evidence type="ECO:0000313" key="2">
    <source>
        <dbReference type="Proteomes" id="UP000441797"/>
    </source>
</evidence>
<reference evidence="1 2" key="1">
    <citation type="journal article" date="2019" name="Front. Microbiol.">
        <title>Genomic Features for Desiccation Tolerance and Sugar Biosynthesis in the Extremophile Gloeocapsopsis sp. UTEX B3054.</title>
        <authorList>
            <person name="Urrejola C."/>
            <person name="Alcorta J."/>
            <person name="Salas L."/>
            <person name="Vasquez M."/>
            <person name="Polz M.F."/>
            <person name="Vicuna R."/>
            <person name="Diez B."/>
        </authorList>
    </citation>
    <scope>NUCLEOTIDE SEQUENCE [LARGE SCALE GENOMIC DNA]</scope>
    <source>
        <strain evidence="1 2">1H9</strain>
    </source>
</reference>
<dbReference type="Proteomes" id="UP000441797">
    <property type="component" value="Unassembled WGS sequence"/>
</dbReference>
<comment type="caution">
    <text evidence="1">The sequence shown here is derived from an EMBL/GenBank/DDBJ whole genome shotgun (WGS) entry which is preliminary data.</text>
</comment>
<dbReference type="RefSeq" id="WP_105218621.1">
    <property type="nucleotide sequence ID" value="NZ_CAWNSU010000128.1"/>
</dbReference>
<dbReference type="OrthoDB" id="424860at2"/>
<dbReference type="EMBL" id="NAPY01000015">
    <property type="protein sequence ID" value="MUL36906.1"/>
    <property type="molecule type" value="Genomic_DNA"/>
</dbReference>
<dbReference type="AlphaFoldDB" id="A0A6N8FYB5"/>
<proteinExistence type="predicted"/>
<protein>
    <submittedName>
        <fullName evidence="1">Uncharacterized protein</fullName>
    </submittedName>
</protein>
<accession>A0A6N8FYB5</accession>